<name>A0A4P9WCE3_9FUNG</name>
<dbReference type="EMBL" id="KZ996989">
    <property type="protein sequence ID" value="RKO88026.1"/>
    <property type="molecule type" value="Genomic_DNA"/>
</dbReference>
<sequence>MKRYFTSLVQHCAVRPWFLEKSSWRREGDDGDDGADEAKTPWRGVFSMGHDELSGGGIVDVDQLEADGCKVLADSTVVGLCGEINDPFSEEGETAALNGNCFIGSVLLWDLGANYNGIDGLRVPREEDVVADFEKNTRRAIQNTGALSGPAEPSLPQQLFTPKPTGIL</sequence>
<evidence type="ECO:0000313" key="3">
    <source>
        <dbReference type="Proteomes" id="UP000269721"/>
    </source>
</evidence>
<keyword evidence="3" id="KW-1185">Reference proteome</keyword>
<dbReference type="AlphaFoldDB" id="A0A4P9WCE3"/>
<protein>
    <submittedName>
        <fullName evidence="2">Uncharacterized protein</fullName>
    </submittedName>
</protein>
<proteinExistence type="predicted"/>
<evidence type="ECO:0000313" key="2">
    <source>
        <dbReference type="EMBL" id="RKO88026.1"/>
    </source>
</evidence>
<feature type="region of interest" description="Disordered" evidence="1">
    <location>
        <begin position="144"/>
        <end position="168"/>
    </location>
</feature>
<accession>A0A4P9WCE3</accession>
<evidence type="ECO:0000256" key="1">
    <source>
        <dbReference type="SAM" id="MobiDB-lite"/>
    </source>
</evidence>
<gene>
    <name evidence="2" type="ORF">BDK51DRAFT_25478</name>
</gene>
<dbReference type="Proteomes" id="UP000269721">
    <property type="component" value="Unassembled WGS sequence"/>
</dbReference>
<reference evidence="3" key="1">
    <citation type="journal article" date="2018" name="Nat. Microbiol.">
        <title>Leveraging single-cell genomics to expand the fungal tree of life.</title>
        <authorList>
            <person name="Ahrendt S.R."/>
            <person name="Quandt C.A."/>
            <person name="Ciobanu D."/>
            <person name="Clum A."/>
            <person name="Salamov A."/>
            <person name="Andreopoulos B."/>
            <person name="Cheng J.F."/>
            <person name="Woyke T."/>
            <person name="Pelin A."/>
            <person name="Henrissat B."/>
            <person name="Reynolds N.K."/>
            <person name="Benny G.L."/>
            <person name="Smith M.E."/>
            <person name="James T.Y."/>
            <person name="Grigoriev I.V."/>
        </authorList>
    </citation>
    <scope>NUCLEOTIDE SEQUENCE [LARGE SCALE GENOMIC DNA]</scope>
</reference>
<organism evidence="2 3">
    <name type="scientific">Blyttiomyces helicus</name>
    <dbReference type="NCBI Taxonomy" id="388810"/>
    <lineage>
        <taxon>Eukaryota</taxon>
        <taxon>Fungi</taxon>
        <taxon>Fungi incertae sedis</taxon>
        <taxon>Chytridiomycota</taxon>
        <taxon>Chytridiomycota incertae sedis</taxon>
        <taxon>Chytridiomycetes</taxon>
        <taxon>Chytridiomycetes incertae sedis</taxon>
        <taxon>Blyttiomyces</taxon>
    </lineage>
</organism>